<gene>
    <name evidence="3" type="ORF">H2201_005862</name>
</gene>
<dbReference type="PANTHER" id="PTHR31014">
    <property type="entry name" value="MITOCHONDRIAL TRANSLATION SYSTEM COMPONENT PET127-RELATED"/>
    <property type="match status" value="1"/>
</dbReference>
<proteinExistence type="predicted"/>
<protein>
    <submittedName>
        <fullName evidence="3">Uncharacterized protein</fullName>
    </submittedName>
</protein>
<feature type="region of interest" description="Disordered" evidence="2">
    <location>
        <begin position="178"/>
        <end position="258"/>
    </location>
</feature>
<sequence length="985" mass="111475">MLSRTLGRVSRPTNAYICLSCRVHQYNQTRSIRNKRPGPKPTPKAPASKDSEGQVSSDGPKPSRPMAAQKEPKTKGQNASSDGVQSGQPSKAAEGRPEKPGSGSKEVTKKKQSATPKKTGKKSVRKVAKGSMVRKVEATKTVELAPADDPVLKAMEGYLSAKEDLSEWEKERLETIRELLKSPPRVSEASDAASKLHEDSSKRRAGPAKRSSDVGQKFSAMDGHRTLKDALKGSAKKRPSKRKRKEKSSRRGDQDVEQISAADLQITALDIDQPPVPGLAHDLSRVLFNPGVYHLQDPRSRVYNFDPYLEKIMPVADFDFNALKEYITSSQDEVLSRIAKEQGKKYVGSTSSMTGVLTRFHYLLSHWREINIDMLSKRFPEQSRQYTLLNRSPTAIFLRWKNGTYAIDADKEFDTANVLSMLGKSMEKLLTLPTAEFERYRRTNSSQISEEEREQPEAFHYSTLGDFLMRSQLDAYDPRLPGTGMFDLKTRAVVSIRMDASEYQEYTGYQIKHSQGKWESYEREYYDMIRSTMLKYSLQARMGRMDGIFVAYHNVERIFGFQYISLAEMDDALHGQRDTTLGDQEFMLSVDLLNKVLNRTTEKFPETSIRLHFETRDATVPFMYIFAEPVSEAEAQRIQNTNKAESEAYERAMLGLDRGTKATADSKSKKDWEDIKAQVETEMDADEVAGSVDPEASAVDADDDEADAEDREDREDDDEDEENEEDEEDEDEENEEDEEGEEEDEDESDEEGEDSDSLNGDETTEAQEDESATSASENAEAESDKPTDSSDSAPSAPEADTSGFSPWPDRAKYPSRPFTPTYVPTPGEDLNPHLMPLLAMSLTVRNKVNNQYVNRPSDLTATDEWDIEYSLSEIEDASRAWTVYEACKQRRAKQFVREEAERKPSMDFYREQLRELSRRGRRWRREQDALDDERGVVVYRPEGWVAEKYKGAAGRNGKDMLSAGEKVDGVEDYLGWLFSGRKGDK</sequence>
<dbReference type="Proteomes" id="UP001172684">
    <property type="component" value="Unassembled WGS sequence"/>
</dbReference>
<comment type="caution">
    <text evidence="3">The sequence shown here is derived from an EMBL/GenBank/DDBJ whole genome shotgun (WGS) entry which is preliminary data.</text>
</comment>
<keyword evidence="1" id="KW-0175">Coiled coil</keyword>
<evidence type="ECO:0000256" key="2">
    <source>
        <dbReference type="SAM" id="MobiDB-lite"/>
    </source>
</evidence>
<dbReference type="Pfam" id="PF08634">
    <property type="entry name" value="Pet127"/>
    <property type="match status" value="1"/>
</dbReference>
<dbReference type="EMBL" id="JAPDRL010000046">
    <property type="protein sequence ID" value="KAJ9662984.1"/>
    <property type="molecule type" value="Genomic_DNA"/>
</dbReference>
<evidence type="ECO:0000313" key="3">
    <source>
        <dbReference type="EMBL" id="KAJ9662984.1"/>
    </source>
</evidence>
<feature type="compositionally biased region" description="Low complexity" evidence="2">
    <location>
        <begin position="789"/>
        <end position="802"/>
    </location>
</feature>
<feature type="compositionally biased region" description="Basic residues" evidence="2">
    <location>
        <begin position="234"/>
        <end position="248"/>
    </location>
</feature>
<feature type="compositionally biased region" description="Acidic residues" evidence="2">
    <location>
        <begin position="700"/>
        <end position="756"/>
    </location>
</feature>
<feature type="compositionally biased region" description="Polar residues" evidence="2">
    <location>
        <begin position="75"/>
        <end position="89"/>
    </location>
</feature>
<keyword evidence="4" id="KW-1185">Reference proteome</keyword>
<name>A0ABQ9NRW4_9PEZI</name>
<evidence type="ECO:0000313" key="4">
    <source>
        <dbReference type="Proteomes" id="UP001172684"/>
    </source>
</evidence>
<feature type="region of interest" description="Disordered" evidence="2">
    <location>
        <begin position="28"/>
        <end position="148"/>
    </location>
</feature>
<feature type="compositionally biased region" description="Basic and acidic residues" evidence="2">
    <location>
        <begin position="222"/>
        <end position="231"/>
    </location>
</feature>
<evidence type="ECO:0000256" key="1">
    <source>
        <dbReference type="SAM" id="Coils"/>
    </source>
</evidence>
<accession>A0ABQ9NRW4</accession>
<feature type="compositionally biased region" description="Acidic residues" evidence="2">
    <location>
        <begin position="762"/>
        <end position="771"/>
    </location>
</feature>
<reference evidence="3" key="1">
    <citation type="submission" date="2022-10" db="EMBL/GenBank/DDBJ databases">
        <title>Culturing micro-colonial fungi from biological soil crusts in the Mojave desert and describing Neophaeococcomyces mojavensis, and introducing the new genera and species Taxawa tesnikishii.</title>
        <authorList>
            <person name="Kurbessoian T."/>
            <person name="Stajich J.E."/>
        </authorList>
    </citation>
    <scope>NUCLEOTIDE SEQUENCE</scope>
    <source>
        <strain evidence="3">TK_1</strain>
    </source>
</reference>
<organism evidence="3 4">
    <name type="scientific">Coniosporium apollinis</name>
    <dbReference type="NCBI Taxonomy" id="61459"/>
    <lineage>
        <taxon>Eukaryota</taxon>
        <taxon>Fungi</taxon>
        <taxon>Dikarya</taxon>
        <taxon>Ascomycota</taxon>
        <taxon>Pezizomycotina</taxon>
        <taxon>Dothideomycetes</taxon>
        <taxon>Dothideomycetes incertae sedis</taxon>
        <taxon>Coniosporium</taxon>
    </lineage>
</organism>
<dbReference type="PANTHER" id="PTHR31014:SF0">
    <property type="entry name" value="MITOCHONDRIAL TRANSLATION SYSTEM COMPONENT PET127-RELATED"/>
    <property type="match status" value="1"/>
</dbReference>
<feature type="region of interest" description="Disordered" evidence="2">
    <location>
        <begin position="681"/>
        <end position="828"/>
    </location>
</feature>
<feature type="coiled-coil region" evidence="1">
    <location>
        <begin position="906"/>
        <end position="933"/>
    </location>
</feature>
<feature type="compositionally biased region" description="Basic residues" evidence="2">
    <location>
        <begin position="108"/>
        <end position="128"/>
    </location>
</feature>
<dbReference type="InterPro" id="IPR013943">
    <property type="entry name" value="Pet127"/>
</dbReference>